<dbReference type="InterPro" id="IPR029053">
    <property type="entry name" value="Viral_coat"/>
</dbReference>
<evidence type="ECO:0000256" key="2">
    <source>
        <dbReference type="ARBA" id="ARBA00007446"/>
    </source>
</evidence>
<reference evidence="10" key="1">
    <citation type="journal article" date="2020" name="bioRxiv">
        <title>Single mosquito metatranscriptomics identifies vectors, emerging pathogens and reservoirs in one assay.</title>
        <authorList>
            <person name="Batson J."/>
            <person name="Dudas G."/>
            <person name="Haas-Stapleton E."/>
            <person name="Kistler A.L."/>
            <person name="Li L.M."/>
            <person name="Logan P."/>
            <person name="Ratnasiri K."/>
            <person name="Retallack H."/>
        </authorList>
    </citation>
    <scope>NUCLEOTIDE SEQUENCE</scope>
    <source>
        <strain evidence="10">CMS002_020a_SAND</strain>
        <strain evidence="9">CMS002_020b_SAND</strain>
    </source>
</reference>
<keyword evidence="6" id="KW-1142">T=3 icosahedral capsid protein</keyword>
<sequence length="219" mass="24313">MSKQLKKQLASLTAQVAAMKVAAKPQPKAPAKKKRNKRKRGNAGPSNSISSDGRIVVQRSELLFEIEAKAGSSNSAYYETLIPSTTKLAWLNKLSKNFSQIIWQSARLEYRPAVGAMKDGSLVLGIDWNPIATVPSKSTVQSCTPNFQVPVWQRKELTLPPGRLQSRKFYSITDSGDVPNIDKTPCEVLLYLTCSASEKTKQYFGDIWLHYRVVLQGPT</sequence>
<evidence type="ECO:0000256" key="5">
    <source>
        <dbReference type="ARBA" id="ARBA00022844"/>
    </source>
</evidence>
<feature type="compositionally biased region" description="Basic residues" evidence="7">
    <location>
        <begin position="30"/>
        <end position="41"/>
    </location>
</feature>
<dbReference type="GO" id="GO:0005198">
    <property type="term" value="F:structural molecule activity"/>
    <property type="evidence" value="ECO:0007669"/>
    <property type="project" value="InterPro"/>
</dbReference>
<keyword evidence="5" id="KW-0946">Virion</keyword>
<accession>A0A894KPL8</accession>
<evidence type="ECO:0000313" key="9">
    <source>
        <dbReference type="EMBL" id="QRW41860.1"/>
    </source>
</evidence>
<comment type="subcellular location">
    <subcellularLocation>
        <location evidence="1">Virion</location>
    </subcellularLocation>
</comment>
<evidence type="ECO:0000313" key="10">
    <source>
        <dbReference type="EMBL" id="QRW41862.1"/>
    </source>
</evidence>
<evidence type="ECO:0000256" key="3">
    <source>
        <dbReference type="ARBA" id="ARBA00018091"/>
    </source>
</evidence>
<organism evidence="10">
    <name type="scientific">Kellev virus</name>
    <dbReference type="NCBI Taxonomy" id="2800921"/>
    <lineage>
        <taxon>Viruses</taxon>
        <taxon>Riboviria</taxon>
    </lineage>
</organism>
<dbReference type="Gene3D" id="2.60.120.20">
    <property type="match status" value="1"/>
</dbReference>
<evidence type="ECO:0000256" key="4">
    <source>
        <dbReference type="ARBA" id="ARBA00022561"/>
    </source>
</evidence>
<dbReference type="SUPFAM" id="SSF88633">
    <property type="entry name" value="Positive stranded ssRNA viruses"/>
    <property type="match status" value="1"/>
</dbReference>
<feature type="domain" description="Icosahedral viral capsid protein S" evidence="8">
    <location>
        <begin position="43"/>
        <end position="219"/>
    </location>
</feature>
<evidence type="ECO:0000256" key="6">
    <source>
        <dbReference type="ARBA" id="ARBA00023060"/>
    </source>
</evidence>
<dbReference type="EMBL" id="MW434819">
    <property type="protein sequence ID" value="QRW41860.1"/>
    <property type="molecule type" value="Genomic_RNA"/>
</dbReference>
<name>A0A894KPL8_9VIRU</name>
<dbReference type="EMBL" id="MW434820">
    <property type="protein sequence ID" value="QRW41862.1"/>
    <property type="molecule type" value="Genomic_RNA"/>
</dbReference>
<comment type="similarity">
    <text evidence="2">Belongs to the icosahedral plant coat protein family.</text>
</comment>
<evidence type="ECO:0000256" key="1">
    <source>
        <dbReference type="ARBA" id="ARBA00004328"/>
    </source>
</evidence>
<dbReference type="GO" id="GO:0039617">
    <property type="term" value="C:T=3 icosahedral viral capsid"/>
    <property type="evidence" value="ECO:0007669"/>
    <property type="project" value="UniProtKB-KW"/>
</dbReference>
<evidence type="ECO:0000256" key="7">
    <source>
        <dbReference type="SAM" id="MobiDB-lite"/>
    </source>
</evidence>
<feature type="region of interest" description="Disordered" evidence="7">
    <location>
        <begin position="20"/>
        <end position="51"/>
    </location>
</feature>
<dbReference type="Pfam" id="PF00729">
    <property type="entry name" value="Viral_coat"/>
    <property type="match status" value="1"/>
</dbReference>
<protein>
    <recommendedName>
        <fullName evidence="3">Capsid protein</fullName>
    </recommendedName>
</protein>
<evidence type="ECO:0000259" key="8">
    <source>
        <dbReference type="Pfam" id="PF00729"/>
    </source>
</evidence>
<proteinExistence type="inferred from homology"/>
<dbReference type="InterPro" id="IPR000937">
    <property type="entry name" value="Capsid_prot_S-dom_vir"/>
</dbReference>
<keyword evidence="4" id="KW-0167">Capsid protein</keyword>